<keyword evidence="1" id="KW-0808">Transferase</keyword>
<dbReference type="Gene3D" id="3.40.50.10330">
    <property type="entry name" value="Probable inorganic polyphosphate/atp-NAD kinase, domain 1"/>
    <property type="match status" value="1"/>
</dbReference>
<dbReference type="InterPro" id="IPR002504">
    <property type="entry name" value="NADK"/>
</dbReference>
<reference evidence="6 7" key="1">
    <citation type="submission" date="2018-06" db="EMBL/GenBank/DDBJ databases">
        <title>Lujinxingia sediminis gen. nov. sp. nov., a new facultative anaerobic member of the class Deltaproteobacteria, and proposal of Lujinxingaceae fam. nov.</title>
        <authorList>
            <person name="Guo L.-Y."/>
            <person name="Li C.-M."/>
            <person name="Wang S."/>
            <person name="Du Z.-J."/>
        </authorList>
    </citation>
    <scope>NUCLEOTIDE SEQUENCE [LARGE SCALE GENOMIC DNA]</scope>
    <source>
        <strain evidence="6 7">FA350</strain>
    </source>
</reference>
<organism evidence="6 7">
    <name type="scientific">Bradymonas sediminis</name>
    <dbReference type="NCBI Taxonomy" id="1548548"/>
    <lineage>
        <taxon>Bacteria</taxon>
        <taxon>Deltaproteobacteria</taxon>
        <taxon>Bradymonadales</taxon>
        <taxon>Bradymonadaceae</taxon>
        <taxon>Bradymonas</taxon>
    </lineage>
</organism>
<dbReference type="AlphaFoldDB" id="A0A2Z4FHI6"/>
<dbReference type="InterPro" id="IPR016064">
    <property type="entry name" value="NAD/diacylglycerol_kinase_sf"/>
</dbReference>
<dbReference type="Pfam" id="PF01513">
    <property type="entry name" value="NAD_kinase"/>
    <property type="match status" value="1"/>
</dbReference>
<keyword evidence="3" id="KW-0521">NADP</keyword>
<dbReference type="InterPro" id="IPR017438">
    <property type="entry name" value="ATP-NAD_kinase_N"/>
</dbReference>
<keyword evidence="4" id="KW-0520">NAD</keyword>
<protein>
    <submittedName>
        <fullName evidence="6">NAD(+) kinase</fullName>
    </submittedName>
</protein>
<evidence type="ECO:0000256" key="2">
    <source>
        <dbReference type="ARBA" id="ARBA00022777"/>
    </source>
</evidence>
<dbReference type="EMBL" id="CP030032">
    <property type="protein sequence ID" value="AWV88462.1"/>
    <property type="molecule type" value="Genomic_DNA"/>
</dbReference>
<evidence type="ECO:0000313" key="6">
    <source>
        <dbReference type="EMBL" id="AWV88462.1"/>
    </source>
</evidence>
<dbReference type="SUPFAM" id="SSF111331">
    <property type="entry name" value="NAD kinase/diacylglycerol kinase-like"/>
    <property type="match status" value="1"/>
</dbReference>
<dbReference type="Gene3D" id="2.60.200.30">
    <property type="entry name" value="Probable inorganic polyphosphate/atp-NAD kinase, domain 2"/>
    <property type="match status" value="1"/>
</dbReference>
<dbReference type="Proteomes" id="UP000249799">
    <property type="component" value="Chromosome"/>
</dbReference>
<sequence length="299" mass="33222">MDKKPHILITHKKSAYETYVLEKQDASVAALVEAGDISVRSLRRSHEAHAKSLEQICEHLTQLGVTFEQRERGDDRPTEGFDLVVSAGGDGTVLDVSHRITTTPLLAINSDPKSSVGYFCAGTANDFPELLERTLEKRWKPFELQRFRMRINGKTSSVPVLNDVLITCSNPAAVSRYLLRINGNEPEEQKSSGIWISTPAGSTAAIRSAGGYVLSLDSRRLQYLVREPYPMPGKSYHFLKGIRPLGERFEVTSKMDDGRIFVDGPHISHSFSIGDVVDIVADAPPLVIYGLDERRRTSK</sequence>
<proteinExistence type="predicted"/>
<accession>A0A2Z4FHI6</accession>
<dbReference type="InterPro" id="IPR017437">
    <property type="entry name" value="ATP-NAD_kinase_PpnK-typ_C"/>
</dbReference>
<evidence type="ECO:0000256" key="5">
    <source>
        <dbReference type="ARBA" id="ARBA00047925"/>
    </source>
</evidence>
<dbReference type="GO" id="GO:0006741">
    <property type="term" value="P:NADP+ biosynthetic process"/>
    <property type="evidence" value="ECO:0007669"/>
    <property type="project" value="InterPro"/>
</dbReference>
<keyword evidence="2 6" id="KW-0418">Kinase</keyword>
<evidence type="ECO:0000256" key="4">
    <source>
        <dbReference type="ARBA" id="ARBA00023027"/>
    </source>
</evidence>
<dbReference type="GO" id="GO:0019674">
    <property type="term" value="P:NAD+ metabolic process"/>
    <property type="evidence" value="ECO:0007669"/>
    <property type="project" value="InterPro"/>
</dbReference>
<dbReference type="GO" id="GO:0005524">
    <property type="term" value="F:ATP binding"/>
    <property type="evidence" value="ECO:0007669"/>
    <property type="project" value="UniProtKB-ARBA"/>
</dbReference>
<name>A0A2Z4FHI6_9DELT</name>
<evidence type="ECO:0000256" key="3">
    <source>
        <dbReference type="ARBA" id="ARBA00022857"/>
    </source>
</evidence>
<dbReference type="PANTHER" id="PTHR13158">
    <property type="match status" value="1"/>
</dbReference>
<dbReference type="RefSeq" id="WP_111332232.1">
    <property type="nucleotide sequence ID" value="NZ_CP030032.1"/>
</dbReference>
<evidence type="ECO:0000256" key="1">
    <source>
        <dbReference type="ARBA" id="ARBA00022679"/>
    </source>
</evidence>
<evidence type="ECO:0000313" key="7">
    <source>
        <dbReference type="Proteomes" id="UP000249799"/>
    </source>
</evidence>
<dbReference type="PANTHER" id="PTHR13158:SF5">
    <property type="entry name" value="NAD KINASE 2, MITOCHONDRIAL"/>
    <property type="match status" value="1"/>
</dbReference>
<keyword evidence="7" id="KW-1185">Reference proteome</keyword>
<dbReference type="KEGG" id="bsed:DN745_03505"/>
<dbReference type="GO" id="GO:0051287">
    <property type="term" value="F:NAD binding"/>
    <property type="evidence" value="ECO:0007669"/>
    <property type="project" value="UniProtKB-ARBA"/>
</dbReference>
<comment type="catalytic activity">
    <reaction evidence="5">
        <text>NAD(+) + ATP = ADP + NADP(+) + H(+)</text>
        <dbReference type="Rhea" id="RHEA:18629"/>
        <dbReference type="ChEBI" id="CHEBI:15378"/>
        <dbReference type="ChEBI" id="CHEBI:30616"/>
        <dbReference type="ChEBI" id="CHEBI:57540"/>
        <dbReference type="ChEBI" id="CHEBI:58349"/>
        <dbReference type="ChEBI" id="CHEBI:456216"/>
        <dbReference type="EC" id="2.7.1.23"/>
    </reaction>
</comment>
<dbReference type="OrthoDB" id="9774737at2"/>
<dbReference type="GO" id="GO:0003951">
    <property type="term" value="F:NAD+ kinase activity"/>
    <property type="evidence" value="ECO:0007669"/>
    <property type="project" value="UniProtKB-EC"/>
</dbReference>
<gene>
    <name evidence="6" type="ORF">DN745_03505</name>
</gene>